<dbReference type="InterPro" id="IPR029058">
    <property type="entry name" value="AB_hydrolase_fold"/>
</dbReference>
<comment type="similarity">
    <text evidence="1 3">Belongs to the type-B carboxylesterase/lipase family.</text>
</comment>
<dbReference type="EC" id="3.1.1.-" evidence="3"/>
<dbReference type="PROSITE" id="PS00122">
    <property type="entry name" value="CARBOXYLESTERASE_B_1"/>
    <property type="match status" value="1"/>
</dbReference>
<dbReference type="PROSITE" id="PS51318">
    <property type="entry name" value="TAT"/>
    <property type="match status" value="1"/>
</dbReference>
<protein>
    <recommendedName>
        <fullName evidence="3">Carboxylic ester hydrolase</fullName>
        <ecNumber evidence="3">3.1.1.-</ecNumber>
    </recommendedName>
</protein>
<organism evidence="5 6">
    <name type="scientific">Edaphobacter aggregans</name>
    <dbReference type="NCBI Taxonomy" id="570835"/>
    <lineage>
        <taxon>Bacteria</taxon>
        <taxon>Pseudomonadati</taxon>
        <taxon>Acidobacteriota</taxon>
        <taxon>Terriglobia</taxon>
        <taxon>Terriglobales</taxon>
        <taxon>Acidobacteriaceae</taxon>
        <taxon>Edaphobacter</taxon>
    </lineage>
</organism>
<dbReference type="Proteomes" id="UP000269669">
    <property type="component" value="Unassembled WGS sequence"/>
</dbReference>
<dbReference type="GO" id="GO:0016787">
    <property type="term" value="F:hydrolase activity"/>
    <property type="evidence" value="ECO:0007669"/>
    <property type="project" value="UniProtKB-KW"/>
</dbReference>
<reference evidence="5 6" key="1">
    <citation type="submission" date="2018-12" db="EMBL/GenBank/DDBJ databases">
        <title>Sequencing of bacterial isolates from soil warming experiment in Harvard Forest, Massachusetts, USA.</title>
        <authorList>
            <person name="Deangelis K."/>
        </authorList>
    </citation>
    <scope>NUCLEOTIDE SEQUENCE [LARGE SCALE GENOMIC DNA]</scope>
    <source>
        <strain evidence="5 6">EB153</strain>
    </source>
</reference>
<dbReference type="InterPro" id="IPR050309">
    <property type="entry name" value="Type-B_Carboxylest/Lipase"/>
</dbReference>
<feature type="domain" description="Carboxylesterase type B" evidence="4">
    <location>
        <begin position="75"/>
        <end position="576"/>
    </location>
</feature>
<evidence type="ECO:0000313" key="6">
    <source>
        <dbReference type="Proteomes" id="UP000269669"/>
    </source>
</evidence>
<name>A0A3R9P1J7_9BACT</name>
<keyword evidence="6" id="KW-1185">Reference proteome</keyword>
<dbReference type="Pfam" id="PF00135">
    <property type="entry name" value="COesterase"/>
    <property type="match status" value="1"/>
</dbReference>
<evidence type="ECO:0000256" key="1">
    <source>
        <dbReference type="ARBA" id="ARBA00005964"/>
    </source>
</evidence>
<dbReference type="InterPro" id="IPR006311">
    <property type="entry name" value="TAT_signal"/>
</dbReference>
<dbReference type="InterPro" id="IPR019826">
    <property type="entry name" value="Carboxylesterase_B_AS"/>
</dbReference>
<evidence type="ECO:0000256" key="3">
    <source>
        <dbReference type="RuleBase" id="RU361235"/>
    </source>
</evidence>
<dbReference type="InterPro" id="IPR002018">
    <property type="entry name" value="CarbesteraseB"/>
</dbReference>
<dbReference type="Gene3D" id="3.40.50.1820">
    <property type="entry name" value="alpha/beta hydrolase"/>
    <property type="match status" value="1"/>
</dbReference>
<proteinExistence type="inferred from homology"/>
<dbReference type="PANTHER" id="PTHR11559">
    <property type="entry name" value="CARBOXYLESTERASE"/>
    <property type="match status" value="1"/>
</dbReference>
<evidence type="ECO:0000256" key="2">
    <source>
        <dbReference type="ARBA" id="ARBA00022801"/>
    </source>
</evidence>
<dbReference type="EMBL" id="RSDW01000001">
    <property type="protein sequence ID" value="RSL19006.1"/>
    <property type="molecule type" value="Genomic_DNA"/>
</dbReference>
<accession>A0A3R9P1J7</accession>
<comment type="caution">
    <text evidence="5">The sequence shown here is derived from an EMBL/GenBank/DDBJ whole genome shotgun (WGS) entry which is preliminary data.</text>
</comment>
<dbReference type="OrthoDB" id="9775851at2"/>
<dbReference type="AlphaFoldDB" id="A0A3R9P1J7"/>
<dbReference type="SUPFAM" id="SSF53474">
    <property type="entry name" value="alpha/beta-Hydrolases"/>
    <property type="match status" value="1"/>
</dbReference>
<keyword evidence="2 3" id="KW-0378">Hydrolase</keyword>
<evidence type="ECO:0000313" key="5">
    <source>
        <dbReference type="EMBL" id="RSL19006.1"/>
    </source>
</evidence>
<gene>
    <name evidence="5" type="ORF">EDE15_4618</name>
</gene>
<evidence type="ECO:0000259" key="4">
    <source>
        <dbReference type="Pfam" id="PF00135"/>
    </source>
</evidence>
<sequence>MNRVEEQSQEDLSVPISRERRKLLSGIAASCAAIASTAIGLPSASAVSEAAPQVGQQESPASCERRKVVASDRVTVVETSAGKVRGFERSGVFIFKGIPYGASTSGANRFMPPMKPESWAGIRNALAYGRICPQEDSAHSNTDGKNLANADEDAFLLHRGYAIRVPGEDCLRVNVWTPEINGSGKRPVMVYMHGGGFSGGCGHDLLSYEGESLARNHDVVLVNLNHRLNVYGYLNLEGLFGDEFASSANVGLLDLVAVLEWVRTHISMFGGDPNNVTIFGQSGGGGKVAALLAMPAAKGLFHRAIIQSGPFVRALSQDYSHRVAETLLAELGLQKSEVRKLQKIPVDQLSGVAAEAIRKTPQPLSVHPDSFGESGWGPTVDGHSLPIHPFDPGAPAISADVPLITGTNLNESVSGLDHPGANAMTAQEMKRRIHKIYGSDADAIIAAYKDDYPNAAPFGLYATIATAKWRIPAFKQASRKAALGVAPAYSYIYSWRTPVLDNRPGTFHACEISFAFDNAEICDHYSAGDSAAFVLSKQMSAAWVSFARTGNPNHSGLPPWPRYTQESRAVMYFDTPCAPRNNPEGKGLDIILRSQPS</sequence>